<keyword evidence="1" id="KW-0812">Transmembrane</keyword>
<dbReference type="OrthoDB" id="1253363at2"/>
<gene>
    <name evidence="2" type="ORF">SAE01_03790</name>
</gene>
<comment type="caution">
    <text evidence="2">The sequence shown here is derived from an EMBL/GenBank/DDBJ whole genome shotgun (WGS) entry which is preliminary data.</text>
</comment>
<evidence type="ECO:0000313" key="2">
    <source>
        <dbReference type="EMBL" id="GEO07883.1"/>
    </source>
</evidence>
<name>A0A512B7E2_9BACT</name>
<dbReference type="EMBL" id="BJYT01000001">
    <property type="protein sequence ID" value="GEO07883.1"/>
    <property type="molecule type" value="Genomic_DNA"/>
</dbReference>
<dbReference type="Proteomes" id="UP000321513">
    <property type="component" value="Unassembled WGS sequence"/>
</dbReference>
<sequence>MKTLQVVTFAILVLGLVTTNSFAGNDKGLAFYLLMPYLIMIIIALYRNCKYPTGASHISLFIAASSVCWLTGREYYNAIYHPASSTAGLTFLVMPVMSVVLFLGVYAIAFALLGLRQQKFEASIISVTSFRNVLLLIGLLICLLLYRSCRYSNTKRSTSYEGRDFLSGDITKAKKLGLFVKELNYKVDKFSGSINFHPYVEKGFIYGEDSTEIESLRNTDYPYTLGFQRHAVKDAVIVISKERPIHVNYYGQYLLQKPQFVDTFYFDIKSSGVTLGTIKVWD</sequence>
<feature type="transmembrane region" description="Helical" evidence="1">
    <location>
        <begin position="29"/>
        <end position="46"/>
    </location>
</feature>
<keyword evidence="3" id="KW-1185">Reference proteome</keyword>
<dbReference type="RefSeq" id="WP_147201833.1">
    <property type="nucleotide sequence ID" value="NZ_BJYT01000001.1"/>
</dbReference>
<keyword evidence="1" id="KW-1133">Transmembrane helix</keyword>
<reference evidence="2 3" key="1">
    <citation type="submission" date="2019-07" db="EMBL/GenBank/DDBJ databases">
        <title>Whole genome shotgun sequence of Segetibacter aerophilus NBRC 106135.</title>
        <authorList>
            <person name="Hosoyama A."/>
            <person name="Uohara A."/>
            <person name="Ohji S."/>
            <person name="Ichikawa N."/>
        </authorList>
    </citation>
    <scope>NUCLEOTIDE SEQUENCE [LARGE SCALE GENOMIC DNA]</scope>
    <source>
        <strain evidence="2 3">NBRC 106135</strain>
    </source>
</reference>
<feature type="transmembrane region" description="Helical" evidence="1">
    <location>
        <begin position="92"/>
        <end position="115"/>
    </location>
</feature>
<accession>A0A512B7E2</accession>
<feature type="transmembrane region" description="Helical" evidence="1">
    <location>
        <begin position="122"/>
        <end position="146"/>
    </location>
</feature>
<keyword evidence="1" id="KW-0472">Membrane</keyword>
<proteinExistence type="predicted"/>
<protein>
    <submittedName>
        <fullName evidence="2">Uncharacterized protein</fullName>
    </submittedName>
</protein>
<organism evidence="2 3">
    <name type="scientific">Segetibacter aerophilus</name>
    <dbReference type="NCBI Taxonomy" id="670293"/>
    <lineage>
        <taxon>Bacteria</taxon>
        <taxon>Pseudomonadati</taxon>
        <taxon>Bacteroidota</taxon>
        <taxon>Chitinophagia</taxon>
        <taxon>Chitinophagales</taxon>
        <taxon>Chitinophagaceae</taxon>
        <taxon>Segetibacter</taxon>
    </lineage>
</organism>
<dbReference type="AlphaFoldDB" id="A0A512B7E2"/>
<evidence type="ECO:0000256" key="1">
    <source>
        <dbReference type="SAM" id="Phobius"/>
    </source>
</evidence>
<evidence type="ECO:0000313" key="3">
    <source>
        <dbReference type="Proteomes" id="UP000321513"/>
    </source>
</evidence>